<reference evidence="3" key="2">
    <citation type="submission" date="2019-02" db="EMBL/GenBank/DDBJ databases">
        <authorList>
            <person name="Odamaki T."/>
        </authorList>
    </citation>
    <scope>NUCLEOTIDE SEQUENCE</scope>
    <source>
        <strain evidence="2">MCC10015</strain>
        <strain evidence="3">MCC10116</strain>
    </source>
</reference>
<protein>
    <submittedName>
        <fullName evidence="3">Uncharacterized protein</fullName>
    </submittedName>
</protein>
<dbReference type="AlphaFoldDB" id="A0A4R0VAD2"/>
<sequence length="38" mass="4414">MHPFDARRERYDRRGARRDSGPYSDDVMVQFIVQTGGA</sequence>
<evidence type="ECO:0000313" key="2">
    <source>
        <dbReference type="EMBL" id="TCD94970.1"/>
    </source>
</evidence>
<feature type="region of interest" description="Disordered" evidence="1">
    <location>
        <begin position="1"/>
        <end position="23"/>
    </location>
</feature>
<accession>A0A4R0VAD2</accession>
<comment type="caution">
    <text evidence="3">The sequence shown here is derived from an EMBL/GenBank/DDBJ whole genome shotgun (WGS) entry which is preliminary data.</text>
</comment>
<proteinExistence type="predicted"/>
<gene>
    <name evidence="2" type="ORF">MCC10015_2232</name>
    <name evidence="3" type="ORF">MCC10116_2251</name>
</gene>
<dbReference type="Proteomes" id="UP000292787">
    <property type="component" value="Unassembled WGS sequence"/>
</dbReference>
<evidence type="ECO:0000256" key="1">
    <source>
        <dbReference type="SAM" id="MobiDB-lite"/>
    </source>
</evidence>
<dbReference type="EMBL" id="SHTF01000045">
    <property type="protein sequence ID" value="TCF61123.1"/>
    <property type="molecule type" value="Genomic_DNA"/>
</dbReference>
<feature type="compositionally biased region" description="Basic and acidic residues" evidence="1">
    <location>
        <begin position="1"/>
        <end position="20"/>
    </location>
</feature>
<reference evidence="4 5" key="1">
    <citation type="journal article" date="2018" name="Sci. Rep.">
        <title>Genomic diversity and distribution of Bifidobacterium longum subsp. longum across the human lifespan.</title>
        <authorList>
            <person name="Odamaki T."/>
            <person name="Bottacini F."/>
            <person name="Kato K."/>
            <person name="Mitsuyama E."/>
            <person name="Yoshida K."/>
            <person name="Horigome A."/>
            <person name="Xiao J.Z."/>
            <person name="van Sinderen D."/>
        </authorList>
    </citation>
    <scope>NUCLEOTIDE SEQUENCE [LARGE SCALE GENOMIC DNA]</scope>
    <source>
        <strain evidence="2 5">MCC10015</strain>
        <strain evidence="3 4">MCC10116</strain>
    </source>
</reference>
<evidence type="ECO:0000313" key="4">
    <source>
        <dbReference type="Proteomes" id="UP000292787"/>
    </source>
</evidence>
<evidence type="ECO:0000313" key="3">
    <source>
        <dbReference type="EMBL" id="TCF61123.1"/>
    </source>
</evidence>
<name>A0A4R0VAD2_BIFLL</name>
<evidence type="ECO:0000313" key="5">
    <source>
        <dbReference type="Proteomes" id="UP000293441"/>
    </source>
</evidence>
<dbReference type="EMBL" id="SHPX01000069">
    <property type="protein sequence ID" value="TCD94970.1"/>
    <property type="molecule type" value="Genomic_DNA"/>
</dbReference>
<organism evidence="3 4">
    <name type="scientific">Bifidobacterium longum subsp. longum</name>
    <dbReference type="NCBI Taxonomy" id="1679"/>
    <lineage>
        <taxon>Bacteria</taxon>
        <taxon>Bacillati</taxon>
        <taxon>Actinomycetota</taxon>
        <taxon>Actinomycetes</taxon>
        <taxon>Bifidobacteriales</taxon>
        <taxon>Bifidobacteriaceae</taxon>
        <taxon>Bifidobacterium</taxon>
    </lineage>
</organism>
<dbReference type="Proteomes" id="UP000293441">
    <property type="component" value="Unassembled WGS sequence"/>
</dbReference>